<evidence type="ECO:0000256" key="8">
    <source>
        <dbReference type="SAM" id="MobiDB-lite"/>
    </source>
</evidence>
<evidence type="ECO:0000256" key="3">
    <source>
        <dbReference type="ARBA" id="ARBA00022448"/>
    </source>
</evidence>
<evidence type="ECO:0000256" key="4">
    <source>
        <dbReference type="ARBA" id="ARBA00022692"/>
    </source>
</evidence>
<dbReference type="EMBL" id="GANP01013042">
    <property type="protein sequence ID" value="JAB71426.1"/>
    <property type="molecule type" value="mRNA"/>
</dbReference>
<evidence type="ECO:0000313" key="10">
    <source>
        <dbReference type="EMBL" id="JAB71426.1"/>
    </source>
</evidence>
<keyword evidence="7 9" id="KW-0472">Membrane</keyword>
<evidence type="ECO:0000256" key="5">
    <source>
        <dbReference type="ARBA" id="ARBA00022847"/>
    </source>
</evidence>
<dbReference type="PRINTS" id="PR00176">
    <property type="entry name" value="NANEUSMPORT"/>
</dbReference>
<keyword evidence="4 9" id="KW-0812">Transmembrane</keyword>
<dbReference type="PROSITE" id="PS50267">
    <property type="entry name" value="NA_NEUROTRAN_SYMP_3"/>
    <property type="match status" value="1"/>
</dbReference>
<dbReference type="PANTHER" id="PTHR11616:SF240">
    <property type="entry name" value="BLOATED TUBULES, ISOFORM B-RELATED"/>
    <property type="match status" value="1"/>
</dbReference>
<evidence type="ECO:0000256" key="1">
    <source>
        <dbReference type="ARBA" id="ARBA00004141"/>
    </source>
</evidence>
<dbReference type="SUPFAM" id="SSF161070">
    <property type="entry name" value="SNF-like"/>
    <property type="match status" value="1"/>
</dbReference>
<feature type="transmembrane region" description="Helical" evidence="9">
    <location>
        <begin position="12"/>
        <end position="32"/>
    </location>
</feature>
<accession>V5ICV2</accession>
<protein>
    <submittedName>
        <fullName evidence="10">Putative sodium-neurotransmitter symporter</fullName>
    </submittedName>
</protein>
<dbReference type="Pfam" id="PF00209">
    <property type="entry name" value="SNF"/>
    <property type="match status" value="1"/>
</dbReference>
<organism evidence="10">
    <name type="scientific">Ixodes ricinus</name>
    <name type="common">Common tick</name>
    <name type="synonym">Acarus ricinus</name>
    <dbReference type="NCBI Taxonomy" id="34613"/>
    <lineage>
        <taxon>Eukaryota</taxon>
        <taxon>Metazoa</taxon>
        <taxon>Ecdysozoa</taxon>
        <taxon>Arthropoda</taxon>
        <taxon>Chelicerata</taxon>
        <taxon>Arachnida</taxon>
        <taxon>Acari</taxon>
        <taxon>Parasitiformes</taxon>
        <taxon>Ixodida</taxon>
        <taxon>Ixodoidea</taxon>
        <taxon>Ixodidae</taxon>
        <taxon>Ixodinae</taxon>
        <taxon>Ixodes</taxon>
    </lineage>
</organism>
<evidence type="ECO:0000256" key="7">
    <source>
        <dbReference type="ARBA" id="ARBA00023136"/>
    </source>
</evidence>
<evidence type="ECO:0000256" key="9">
    <source>
        <dbReference type="SAM" id="Phobius"/>
    </source>
</evidence>
<evidence type="ECO:0000256" key="6">
    <source>
        <dbReference type="ARBA" id="ARBA00022989"/>
    </source>
</evidence>
<dbReference type="InterPro" id="IPR000175">
    <property type="entry name" value="Na/ntran_symport"/>
</dbReference>
<dbReference type="GO" id="GO:0005886">
    <property type="term" value="C:plasma membrane"/>
    <property type="evidence" value="ECO:0007669"/>
    <property type="project" value="TreeGrafter"/>
</dbReference>
<feature type="transmembrane region" description="Helical" evidence="9">
    <location>
        <begin position="53"/>
        <end position="75"/>
    </location>
</feature>
<comment type="subcellular location">
    <subcellularLocation>
        <location evidence="1">Membrane</location>
        <topology evidence="1">Multi-pass membrane protein</topology>
    </subcellularLocation>
</comment>
<comment type="similarity">
    <text evidence="2">Belongs to the sodium:neurotransmitter symporter (SNF) (TC 2.A.22) family.</text>
</comment>
<name>V5ICV2_IXORI</name>
<evidence type="ECO:0000256" key="2">
    <source>
        <dbReference type="ARBA" id="ARBA00006459"/>
    </source>
</evidence>
<keyword evidence="5" id="KW-0769">Symport</keyword>
<keyword evidence="3" id="KW-0813">Transport</keyword>
<feature type="transmembrane region" description="Helical" evidence="9">
    <location>
        <begin position="95"/>
        <end position="115"/>
    </location>
</feature>
<sequence length="208" mass="23986">MYVLQLMDDYCASFSALMIGLVEIIVIAWVYGIDRFMDDIKVMLNHYPFPRRYWRFVWKFLVPTMIMFILVFSWISMPVTKYGDYVYPSWATAVGYLLSFTSVSAIPAVAIFKIYHARGSLMTRIRTLSQPTADWGPKLQIHRIETHSPKHTDSQVPLALPNYNQDGDGDDDNDYPVYYNHSKTENGDSESESGINLNIPKSRYETGL</sequence>
<keyword evidence="6 9" id="KW-1133">Transmembrane helix</keyword>
<feature type="region of interest" description="Disordered" evidence="8">
    <location>
        <begin position="148"/>
        <end position="208"/>
    </location>
</feature>
<dbReference type="AlphaFoldDB" id="V5ICV2"/>
<dbReference type="GO" id="GO:0015375">
    <property type="term" value="F:glycine:sodium symporter activity"/>
    <property type="evidence" value="ECO:0007669"/>
    <property type="project" value="TreeGrafter"/>
</dbReference>
<dbReference type="InterPro" id="IPR037272">
    <property type="entry name" value="SNS_sf"/>
</dbReference>
<dbReference type="PANTHER" id="PTHR11616">
    <property type="entry name" value="SODIUM/CHLORIDE DEPENDENT TRANSPORTER"/>
    <property type="match status" value="1"/>
</dbReference>
<reference evidence="10" key="1">
    <citation type="journal article" date="2015" name="Sci. Rep.">
        <title>Tissue- and time-dependent transcription in Ixodes ricinus salivary glands and midguts when blood feeding on the vertebrate host.</title>
        <authorList>
            <person name="Kotsyfakis M."/>
            <person name="Schwarz A."/>
            <person name="Erhart J."/>
            <person name="Ribeiro J.M."/>
        </authorList>
    </citation>
    <scope>NUCLEOTIDE SEQUENCE</scope>
    <source>
        <tissue evidence="10">Salivary gland and midgut</tissue>
    </source>
</reference>
<proteinExistence type="evidence at transcript level"/>